<dbReference type="SUPFAM" id="SSF53955">
    <property type="entry name" value="Lysozyme-like"/>
    <property type="match status" value="1"/>
</dbReference>
<dbReference type="Gene3D" id="2.20.230.10">
    <property type="entry name" value="Resuscitation-promoting factor rpfb"/>
    <property type="match status" value="1"/>
</dbReference>
<dbReference type="RefSeq" id="WP_345264309.1">
    <property type="nucleotide sequence ID" value="NZ_BAABIM010000001.1"/>
</dbReference>
<keyword evidence="2 4" id="KW-0732">Signal</keyword>
<feature type="chain" id="PRO_5045395720" description="G5 domain-containing protein" evidence="4">
    <location>
        <begin position="26"/>
        <end position="273"/>
    </location>
</feature>
<dbReference type="InterPro" id="IPR023346">
    <property type="entry name" value="Lysozyme-like_dom_sf"/>
</dbReference>
<protein>
    <recommendedName>
        <fullName evidence="5">G5 domain-containing protein</fullName>
    </recommendedName>
</protein>
<comment type="similarity">
    <text evidence="1">Belongs to the transglycosylase family. Rpf subfamily.</text>
</comment>
<evidence type="ECO:0000256" key="1">
    <source>
        <dbReference type="ARBA" id="ARBA00010830"/>
    </source>
</evidence>
<feature type="signal peptide" evidence="4">
    <location>
        <begin position="1"/>
        <end position="25"/>
    </location>
</feature>
<dbReference type="EMBL" id="BAABIM010000001">
    <property type="protein sequence ID" value="GAA4679016.1"/>
    <property type="molecule type" value="Genomic_DNA"/>
</dbReference>
<evidence type="ECO:0000259" key="5">
    <source>
        <dbReference type="PROSITE" id="PS51109"/>
    </source>
</evidence>
<keyword evidence="7" id="KW-1185">Reference proteome</keyword>
<comment type="caution">
    <text evidence="6">The sequence shown here is derived from an EMBL/GenBank/DDBJ whole genome shotgun (WGS) entry which is preliminary data.</text>
</comment>
<dbReference type="Proteomes" id="UP001500621">
    <property type="component" value="Unassembled WGS sequence"/>
</dbReference>
<dbReference type="CDD" id="cd13925">
    <property type="entry name" value="RPF"/>
    <property type="match status" value="1"/>
</dbReference>
<evidence type="ECO:0000256" key="4">
    <source>
        <dbReference type="SAM" id="SignalP"/>
    </source>
</evidence>
<accession>A0ABP8W4R5</accession>
<evidence type="ECO:0000256" key="3">
    <source>
        <dbReference type="ARBA" id="ARBA00022801"/>
    </source>
</evidence>
<dbReference type="InterPro" id="IPR010618">
    <property type="entry name" value="RPF"/>
</dbReference>
<dbReference type="InterPro" id="IPR006311">
    <property type="entry name" value="TAT_signal"/>
</dbReference>
<dbReference type="Pfam" id="PF07501">
    <property type="entry name" value="G5"/>
    <property type="match status" value="1"/>
</dbReference>
<gene>
    <name evidence="6" type="ORF">GCM10023226_15430</name>
</gene>
<sequence>MSHPQVRRGLVALATSAVVSPLVPAATAGAAAPATGDGDSAVTAARQATTKVRLRVANQEPRSVSTTRSYAAGLLRDENVTKKRKDIVEVRRNGRVAKPANRQLRQGDVVRLVRVTTVVNTARKPIAPRTVEQYTTKLKPGRREVVAKGRPGAKLVIIKRTRHNYEVVDTDRAQRVLRAPKPRRVLVGRSARFVPGTNHLNWGALANCESGGNPRAVNPAGYYGLYQFDTGTWRSVGGSGLPSRASAPEQTYRAKLLYKQRGRSPWPSCGRLL</sequence>
<proteinExistence type="inferred from homology"/>
<evidence type="ECO:0000313" key="7">
    <source>
        <dbReference type="Proteomes" id="UP001500621"/>
    </source>
</evidence>
<evidence type="ECO:0000256" key="2">
    <source>
        <dbReference type="ARBA" id="ARBA00022729"/>
    </source>
</evidence>
<evidence type="ECO:0000313" key="6">
    <source>
        <dbReference type="EMBL" id="GAA4679016.1"/>
    </source>
</evidence>
<dbReference type="PROSITE" id="PS51109">
    <property type="entry name" value="G5"/>
    <property type="match status" value="1"/>
</dbReference>
<dbReference type="SMART" id="SM01208">
    <property type="entry name" value="G5"/>
    <property type="match status" value="1"/>
</dbReference>
<keyword evidence="3" id="KW-0378">Hydrolase</keyword>
<dbReference type="Gene3D" id="1.10.530.10">
    <property type="match status" value="1"/>
</dbReference>
<dbReference type="Pfam" id="PF06737">
    <property type="entry name" value="Transglycosylas"/>
    <property type="match status" value="1"/>
</dbReference>
<feature type="domain" description="G5" evidence="5">
    <location>
        <begin position="112"/>
        <end position="191"/>
    </location>
</feature>
<dbReference type="InterPro" id="IPR011098">
    <property type="entry name" value="G5_dom"/>
</dbReference>
<reference evidence="7" key="1">
    <citation type="journal article" date="2019" name="Int. J. Syst. Evol. Microbiol.">
        <title>The Global Catalogue of Microorganisms (GCM) 10K type strain sequencing project: providing services to taxonomists for standard genome sequencing and annotation.</title>
        <authorList>
            <consortium name="The Broad Institute Genomics Platform"/>
            <consortium name="The Broad Institute Genome Sequencing Center for Infectious Disease"/>
            <person name="Wu L."/>
            <person name="Ma J."/>
        </authorList>
    </citation>
    <scope>NUCLEOTIDE SEQUENCE [LARGE SCALE GENOMIC DNA]</scope>
    <source>
        <strain evidence="7">JCM 18127</strain>
    </source>
</reference>
<organism evidence="6 7">
    <name type="scientific">Nocardioides nanhaiensis</name>
    <dbReference type="NCBI Taxonomy" id="1476871"/>
    <lineage>
        <taxon>Bacteria</taxon>
        <taxon>Bacillati</taxon>
        <taxon>Actinomycetota</taxon>
        <taxon>Actinomycetes</taxon>
        <taxon>Propionibacteriales</taxon>
        <taxon>Nocardioidaceae</taxon>
        <taxon>Nocardioides</taxon>
    </lineage>
</organism>
<dbReference type="PROSITE" id="PS51318">
    <property type="entry name" value="TAT"/>
    <property type="match status" value="1"/>
</dbReference>
<name>A0ABP8W4R5_9ACTN</name>